<dbReference type="SUPFAM" id="SSF48726">
    <property type="entry name" value="Immunoglobulin"/>
    <property type="match status" value="2"/>
</dbReference>
<dbReference type="Gene3D" id="2.60.40.10">
    <property type="entry name" value="Immunoglobulins"/>
    <property type="match status" value="2"/>
</dbReference>
<dbReference type="PANTHER" id="PTHR23279">
    <property type="entry name" value="DEFECTIVE PROBOSCIS EXTENSION RESPONSE DPR -RELATED"/>
    <property type="match status" value="1"/>
</dbReference>
<comment type="caution">
    <text evidence="3">The sequence shown here is derived from an EMBL/GenBank/DDBJ whole genome shotgun (WGS) entry which is preliminary data.</text>
</comment>
<dbReference type="InterPro" id="IPR003598">
    <property type="entry name" value="Ig_sub2"/>
</dbReference>
<dbReference type="Pfam" id="PF07686">
    <property type="entry name" value="V-set"/>
    <property type="match status" value="1"/>
</dbReference>
<dbReference type="InterPro" id="IPR013783">
    <property type="entry name" value="Ig-like_fold"/>
</dbReference>
<protein>
    <recommendedName>
        <fullName evidence="2">Ig-like domain-containing protein</fullName>
    </recommendedName>
</protein>
<feature type="chain" id="PRO_5043640506" description="Ig-like domain-containing protein" evidence="1">
    <location>
        <begin position="24"/>
        <end position="295"/>
    </location>
</feature>
<dbReference type="InterPro" id="IPR037448">
    <property type="entry name" value="Zig-8"/>
</dbReference>
<dbReference type="SMART" id="SM00409">
    <property type="entry name" value="IG"/>
    <property type="match status" value="2"/>
</dbReference>
<accession>A0AAV2PY12</accession>
<evidence type="ECO:0000313" key="4">
    <source>
        <dbReference type="Proteomes" id="UP001497623"/>
    </source>
</evidence>
<dbReference type="GO" id="GO:0050808">
    <property type="term" value="P:synapse organization"/>
    <property type="evidence" value="ECO:0007669"/>
    <property type="project" value="TreeGrafter"/>
</dbReference>
<dbReference type="InterPro" id="IPR013106">
    <property type="entry name" value="Ig_V-set"/>
</dbReference>
<feature type="domain" description="Ig-like" evidence="2">
    <location>
        <begin position="70"/>
        <end position="151"/>
    </location>
</feature>
<dbReference type="FunFam" id="2.60.40.10:FF:000129">
    <property type="entry name" value="CLUMA_CG018772, isoform A"/>
    <property type="match status" value="1"/>
</dbReference>
<keyword evidence="4" id="KW-1185">Reference proteome</keyword>
<feature type="signal peptide" evidence="1">
    <location>
        <begin position="1"/>
        <end position="23"/>
    </location>
</feature>
<dbReference type="InterPro" id="IPR036179">
    <property type="entry name" value="Ig-like_dom_sf"/>
</dbReference>
<feature type="non-terminal residue" evidence="3">
    <location>
        <position position="295"/>
    </location>
</feature>
<reference evidence="3 4" key="1">
    <citation type="submission" date="2024-05" db="EMBL/GenBank/DDBJ databases">
        <authorList>
            <person name="Wallberg A."/>
        </authorList>
    </citation>
    <scope>NUCLEOTIDE SEQUENCE [LARGE SCALE GENOMIC DNA]</scope>
</reference>
<dbReference type="EMBL" id="CAXKWB010001724">
    <property type="protein sequence ID" value="CAL4065230.1"/>
    <property type="molecule type" value="Genomic_DNA"/>
</dbReference>
<gene>
    <name evidence="3" type="ORF">MNOR_LOCUS4663</name>
</gene>
<dbReference type="AlphaFoldDB" id="A0AAV2PY12"/>
<name>A0AAV2PY12_MEGNR</name>
<dbReference type="InterPro" id="IPR003599">
    <property type="entry name" value="Ig_sub"/>
</dbReference>
<sequence length="295" mass="32774">MASTRNPLDHTLLLLLLTLVLQGLPISTTENESDFISETSHQITWGEEGVSTQDVYFDDSTPFNVTAVVGGRAKLECRVVNLGEKQDVTWIRRRDIHILSVGTHTYTSDERFKVVHPVGSDDWTLEIAPVTFRDEGVYECQVSSSPKISLPVLLAVETVKNGFLVANEVHGSDWERILIVTKQKNRLDDFSQINWFRDSVRLNYDSPRGGVSLEIEKTPVRTTSKILITAARAQDQGNYTCAPQYAGAASVMVYLVNGEEPAAVQTGSSMTVAVNQYLLDSVLLIMLILLLYQPT</sequence>
<evidence type="ECO:0000259" key="2">
    <source>
        <dbReference type="PROSITE" id="PS50835"/>
    </source>
</evidence>
<feature type="domain" description="Ig-like" evidence="2">
    <location>
        <begin position="192"/>
        <end position="241"/>
    </location>
</feature>
<dbReference type="InterPro" id="IPR007110">
    <property type="entry name" value="Ig-like_dom"/>
</dbReference>
<evidence type="ECO:0000313" key="3">
    <source>
        <dbReference type="EMBL" id="CAL4065230.1"/>
    </source>
</evidence>
<dbReference type="GO" id="GO:0032589">
    <property type="term" value="C:neuron projection membrane"/>
    <property type="evidence" value="ECO:0007669"/>
    <property type="project" value="TreeGrafter"/>
</dbReference>
<dbReference type="PANTHER" id="PTHR23279:SF6">
    <property type="entry name" value="DEFECTIVE PROBOSCIS EXTENSION RESPONSE 7, ISOFORM F"/>
    <property type="match status" value="1"/>
</dbReference>
<evidence type="ECO:0000256" key="1">
    <source>
        <dbReference type="SAM" id="SignalP"/>
    </source>
</evidence>
<dbReference type="Proteomes" id="UP001497623">
    <property type="component" value="Unassembled WGS sequence"/>
</dbReference>
<dbReference type="PROSITE" id="PS50835">
    <property type="entry name" value="IG_LIKE"/>
    <property type="match status" value="2"/>
</dbReference>
<dbReference type="SMART" id="SM00408">
    <property type="entry name" value="IGc2"/>
    <property type="match status" value="1"/>
</dbReference>
<organism evidence="3 4">
    <name type="scientific">Meganyctiphanes norvegica</name>
    <name type="common">Northern krill</name>
    <name type="synonym">Thysanopoda norvegica</name>
    <dbReference type="NCBI Taxonomy" id="48144"/>
    <lineage>
        <taxon>Eukaryota</taxon>
        <taxon>Metazoa</taxon>
        <taxon>Ecdysozoa</taxon>
        <taxon>Arthropoda</taxon>
        <taxon>Crustacea</taxon>
        <taxon>Multicrustacea</taxon>
        <taxon>Malacostraca</taxon>
        <taxon>Eumalacostraca</taxon>
        <taxon>Eucarida</taxon>
        <taxon>Euphausiacea</taxon>
        <taxon>Euphausiidae</taxon>
        <taxon>Meganyctiphanes</taxon>
    </lineage>
</organism>
<keyword evidence="1" id="KW-0732">Signal</keyword>
<proteinExistence type="predicted"/>